<evidence type="ECO:0000256" key="5">
    <source>
        <dbReference type="ARBA" id="ARBA00022840"/>
    </source>
</evidence>
<keyword evidence="2" id="KW-0808">Transferase</keyword>
<dbReference type="PANTHER" id="PTHR11584">
    <property type="entry name" value="SERINE/THREONINE PROTEIN KINASE"/>
    <property type="match status" value="1"/>
</dbReference>
<dbReference type="GO" id="GO:0005524">
    <property type="term" value="F:ATP binding"/>
    <property type="evidence" value="ECO:0007669"/>
    <property type="project" value="UniProtKB-UniRule"/>
</dbReference>
<dbReference type="Pfam" id="PF00069">
    <property type="entry name" value="Pkinase"/>
    <property type="match status" value="1"/>
</dbReference>
<protein>
    <recommendedName>
        <fullName evidence="7">Protein kinase domain-containing protein</fullName>
    </recommendedName>
</protein>
<keyword evidence="1" id="KW-0723">Serine/threonine-protein kinase</keyword>
<keyword evidence="4" id="KW-0418">Kinase</keyword>
<name>A0A2H9TPB9_9FUNG</name>
<dbReference type="InterPro" id="IPR011009">
    <property type="entry name" value="Kinase-like_dom_sf"/>
</dbReference>
<evidence type="ECO:0000256" key="2">
    <source>
        <dbReference type="ARBA" id="ARBA00022679"/>
    </source>
</evidence>
<dbReference type="STRING" id="1246581.A0A2H9TPB9"/>
<reference evidence="8 9" key="1">
    <citation type="submission" date="2016-10" db="EMBL/GenBank/DDBJ databases">
        <title>The genome of Paramicrosporidium saccamoebae is the missing link in understanding Cryptomycota and Microsporidia evolution.</title>
        <authorList>
            <person name="Quandt C.A."/>
            <person name="Beaudet D."/>
            <person name="Corsaro D."/>
            <person name="Michel R."/>
            <person name="Corradi N."/>
            <person name="James T."/>
        </authorList>
    </citation>
    <scope>NUCLEOTIDE SEQUENCE [LARGE SCALE GENOMIC DNA]</scope>
    <source>
        <strain evidence="8 9">KSL3</strain>
    </source>
</reference>
<dbReference type="GO" id="GO:0004674">
    <property type="term" value="F:protein serine/threonine kinase activity"/>
    <property type="evidence" value="ECO:0007669"/>
    <property type="project" value="UniProtKB-KW"/>
</dbReference>
<dbReference type="SUPFAM" id="SSF56112">
    <property type="entry name" value="Protein kinase-like (PK-like)"/>
    <property type="match status" value="1"/>
</dbReference>
<dbReference type="PROSITE" id="PS00108">
    <property type="entry name" value="PROTEIN_KINASE_ST"/>
    <property type="match status" value="1"/>
</dbReference>
<feature type="domain" description="Protein kinase" evidence="7">
    <location>
        <begin position="328"/>
        <end position="583"/>
    </location>
</feature>
<evidence type="ECO:0000256" key="4">
    <source>
        <dbReference type="ARBA" id="ARBA00022777"/>
    </source>
</evidence>
<dbReference type="Gene3D" id="1.10.510.10">
    <property type="entry name" value="Transferase(Phosphotransferase) domain 1"/>
    <property type="match status" value="1"/>
</dbReference>
<evidence type="ECO:0000313" key="9">
    <source>
        <dbReference type="Proteomes" id="UP000240830"/>
    </source>
</evidence>
<dbReference type="SMART" id="SM00220">
    <property type="entry name" value="S_TKc"/>
    <property type="match status" value="1"/>
</dbReference>
<proteinExistence type="predicted"/>
<dbReference type="PANTHER" id="PTHR11584:SF369">
    <property type="entry name" value="MITOGEN-ACTIVATED PROTEIN KINASE KINASE KINASE 19-RELATED"/>
    <property type="match status" value="1"/>
</dbReference>
<accession>A0A2H9TPB9</accession>
<keyword evidence="3 6" id="KW-0547">Nucleotide-binding</keyword>
<dbReference type="Proteomes" id="UP000240830">
    <property type="component" value="Unassembled WGS sequence"/>
</dbReference>
<evidence type="ECO:0000256" key="1">
    <source>
        <dbReference type="ARBA" id="ARBA00022527"/>
    </source>
</evidence>
<sequence length="587" mass="66320">MRDLRKLVTVLNFRFQTYGRCMQVMKRSVALCSDLKAFSEESLQKFLVHLKNCGKFMIEYEDEDVVEFLSTSLQDPERRRIFDEAISDFSFALTDDFRIRVYQGGTRHGDIYVESRHSWVKDKWVSEVSHSFGLQITNSGYSPMPKLNLWMMNVRSRLEMISLSSFWVTNILEDGGFLTVDPATNIMMHYLACVHSAEILINPISLLVASTGMLWTVTMAKMGSWLCTMEKLIGTEWLTQPWKKLTFCMNLISQLIRRCPKSMRLHGLVNAMTDIVNLLQDDADLKTIDKENKDINEKMILKEMTVKCIDEAVHLESKKVETCGPAEVKYLYRLGGGSFGQVYRCYDPVLNCAIALKVVTVPAADAVSGQHLASEIGHLKYINHRNITRLHDYVVQGNTTYLKMELCDGGSLQDLIKPGNHVDLRLFRGVAHQILLGLSFLHANQIVHGDMKPANILCDSFGAIKLADFGTSHCLINSARNETTGTFLYTAPEVLVGGAALPHSDLWSVGCTLFHLATGIPPWADCRTSWQVMLKASQKQCFDLTPLHQCPLPQEAKDIILACLEVEPASRPYVPELLVTKYFFDPE</sequence>
<organism evidence="8 9">
    <name type="scientific">Paramicrosporidium saccamoebae</name>
    <dbReference type="NCBI Taxonomy" id="1246581"/>
    <lineage>
        <taxon>Eukaryota</taxon>
        <taxon>Fungi</taxon>
        <taxon>Fungi incertae sedis</taxon>
        <taxon>Cryptomycota</taxon>
        <taxon>Cryptomycota incertae sedis</taxon>
        <taxon>Paramicrosporidium</taxon>
    </lineage>
</organism>
<dbReference type="InterPro" id="IPR017441">
    <property type="entry name" value="Protein_kinase_ATP_BS"/>
</dbReference>
<keyword evidence="9" id="KW-1185">Reference proteome</keyword>
<comment type="caution">
    <text evidence="8">The sequence shown here is derived from an EMBL/GenBank/DDBJ whole genome shotgun (WGS) entry which is preliminary data.</text>
</comment>
<dbReference type="OrthoDB" id="8693905at2759"/>
<dbReference type="PROSITE" id="PS00107">
    <property type="entry name" value="PROTEIN_KINASE_ATP"/>
    <property type="match status" value="1"/>
</dbReference>
<dbReference type="PROSITE" id="PS50011">
    <property type="entry name" value="PROTEIN_KINASE_DOM"/>
    <property type="match status" value="1"/>
</dbReference>
<gene>
    <name evidence="8" type="ORF">PSACC_00594</name>
</gene>
<evidence type="ECO:0000256" key="3">
    <source>
        <dbReference type="ARBA" id="ARBA00022741"/>
    </source>
</evidence>
<dbReference type="Gene3D" id="3.30.200.20">
    <property type="entry name" value="Phosphorylase Kinase, domain 1"/>
    <property type="match status" value="1"/>
</dbReference>
<dbReference type="EMBL" id="MTSL01000050">
    <property type="protein sequence ID" value="PJF19598.1"/>
    <property type="molecule type" value="Genomic_DNA"/>
</dbReference>
<dbReference type="AlphaFoldDB" id="A0A2H9TPB9"/>
<evidence type="ECO:0000313" key="8">
    <source>
        <dbReference type="EMBL" id="PJF19598.1"/>
    </source>
</evidence>
<keyword evidence="5 6" id="KW-0067">ATP-binding</keyword>
<dbReference type="InterPro" id="IPR000719">
    <property type="entry name" value="Prot_kinase_dom"/>
</dbReference>
<evidence type="ECO:0000259" key="7">
    <source>
        <dbReference type="PROSITE" id="PS50011"/>
    </source>
</evidence>
<feature type="binding site" evidence="6">
    <location>
        <position position="357"/>
    </location>
    <ligand>
        <name>ATP</name>
        <dbReference type="ChEBI" id="CHEBI:30616"/>
    </ligand>
</feature>
<dbReference type="InterPro" id="IPR008271">
    <property type="entry name" value="Ser/Thr_kinase_AS"/>
</dbReference>
<evidence type="ECO:0000256" key="6">
    <source>
        <dbReference type="PROSITE-ProRule" id="PRU10141"/>
    </source>
</evidence>